<dbReference type="InterPro" id="IPR056499">
    <property type="entry name" value="Beta-prop_HPS5-like"/>
</dbReference>
<feature type="domain" description="HPS5-like beta-propeller" evidence="2">
    <location>
        <begin position="10"/>
        <end position="328"/>
    </location>
</feature>
<organism evidence="4">
    <name type="scientific">Nyssomyia neivai</name>
    <dbReference type="NCBI Taxonomy" id="330878"/>
    <lineage>
        <taxon>Eukaryota</taxon>
        <taxon>Metazoa</taxon>
        <taxon>Ecdysozoa</taxon>
        <taxon>Arthropoda</taxon>
        <taxon>Hexapoda</taxon>
        <taxon>Insecta</taxon>
        <taxon>Pterygota</taxon>
        <taxon>Neoptera</taxon>
        <taxon>Endopterygota</taxon>
        <taxon>Diptera</taxon>
        <taxon>Nematocera</taxon>
        <taxon>Psychodoidea</taxon>
        <taxon>Psychodidae</taxon>
        <taxon>Nyssomyia</taxon>
    </lineage>
</organism>
<comment type="similarity">
    <text evidence="1">Belongs to the HPS5 family.</text>
</comment>
<protein>
    <submittedName>
        <fullName evidence="4">Putative hermansky-pudlak syndrome 5</fullName>
    </submittedName>
</protein>
<proteinExistence type="inferred from homology"/>
<dbReference type="AlphaFoldDB" id="A0A1L8DCX1"/>
<dbReference type="InterPro" id="IPR036322">
    <property type="entry name" value="WD40_repeat_dom_sf"/>
</dbReference>
<evidence type="ECO:0000313" key="4">
    <source>
        <dbReference type="EMBL" id="JAV04235.1"/>
    </source>
</evidence>
<reference evidence="4" key="1">
    <citation type="submission" date="2016-12" db="EMBL/GenBank/DDBJ databases">
        <title>An insight into the sialome and mialome of the sand fly, Nyssomyia neivai.</title>
        <authorList>
            <person name="Sebastian V."/>
            <person name="Goulart T.M."/>
            <person name="Oliveira W."/>
            <person name="Calvo E."/>
            <person name="Oliveira L.F."/>
            <person name="Pinto M.C."/>
            <person name="Rosselino A.M."/>
            <person name="Ribeiro J.M."/>
        </authorList>
    </citation>
    <scope>NUCLEOTIDE SEQUENCE</scope>
</reference>
<evidence type="ECO:0000256" key="1">
    <source>
        <dbReference type="ARBA" id="ARBA00010697"/>
    </source>
</evidence>
<dbReference type="PIRSF" id="PIRSF037475">
    <property type="entry name" value="BLOC-2_complex_Hps5"/>
    <property type="match status" value="1"/>
</dbReference>
<dbReference type="InterPro" id="IPR056446">
    <property type="entry name" value="TPR_HPS5_insects"/>
</dbReference>
<dbReference type="PANTHER" id="PTHR23287:SF18">
    <property type="entry name" value="BLOC-2 COMPLEX MEMBER HPS5"/>
    <property type="match status" value="1"/>
</dbReference>
<dbReference type="Pfam" id="PF23757">
    <property type="entry name" value="TPR_HPS5_insect"/>
    <property type="match status" value="1"/>
</dbReference>
<dbReference type="Pfam" id="PF23756">
    <property type="entry name" value="Beta-prop_HPS5"/>
    <property type="match status" value="1"/>
</dbReference>
<dbReference type="InterPro" id="IPR035431">
    <property type="entry name" value="HPS5"/>
</dbReference>
<dbReference type="InterPro" id="IPR015943">
    <property type="entry name" value="WD40/YVTN_repeat-like_dom_sf"/>
</dbReference>
<name>A0A1L8DCX1_9DIPT</name>
<dbReference type="GO" id="GO:0005737">
    <property type="term" value="C:cytoplasm"/>
    <property type="evidence" value="ECO:0007669"/>
    <property type="project" value="TreeGrafter"/>
</dbReference>
<dbReference type="GO" id="GO:0048066">
    <property type="term" value="P:developmental pigmentation"/>
    <property type="evidence" value="ECO:0007669"/>
    <property type="project" value="TreeGrafter"/>
</dbReference>
<dbReference type="EMBL" id="GFDF01009849">
    <property type="protein sequence ID" value="JAV04235.1"/>
    <property type="molecule type" value="Transcribed_RNA"/>
</dbReference>
<evidence type="ECO:0000259" key="2">
    <source>
        <dbReference type="Pfam" id="PF23756"/>
    </source>
</evidence>
<accession>A0A1L8DCX1</accession>
<dbReference type="SUPFAM" id="SSF50978">
    <property type="entry name" value="WD40 repeat-like"/>
    <property type="match status" value="1"/>
</dbReference>
<sequence length="778" mass="88612">MGDVFEQYLLTDLCDVSEIIQQRLLNTQRIKYTCFSASEKYLVFGATSGSLYVFQRSPCKFRHLIPNRTSSVTLVAVSANEKYVAHVTASGEIFLTPLDTEAASPERAGKVETGKISCIHWANGDKCLYFGDDRGRVACVSISTFIHRSLLNMHTQEILLLGNPVQQIDSYDVLLLVTTTAGSIMCNTEREEFKRIGNQARNGTGGACFVGVQREDYLTGRIFCARPKTRFWEVQFDGNVKQTIDLRDALAIAPTRIRNNSPVDASGDFPAQILTFQQVLCMDNKLVVANTPTGIYIFDPKNNFVLWNDEFSGIHSIRIVGSSLYIFLDTMELFVVRVAKLCDHIVDKLMAEDFPTCLQLIIRNEMYVKNHVRVRDVPQVVKFRDYLSHMEEEHILKLLESIISTPKHDPISPALDEGKFPQKNIKDVIATVIKSKLGRNIKMGLNLLASFDAGQKQGPSPENGHRAVFKEIDEFSVAPDEEIVTRKMVLSRKTIPEMVYPRLTDEEKLLRNLYMIYKSSRIGNIRLVERYAEIFDRYTLAEISALLLKLQAVMVENGESEAEARRNCIGLYLDYVKPELIWEMEEKAQEFLLEGFIVVNEEDSSPKCSTCSFPLISMCEGQHMDVGKILFQFLWSRQEKQRCEDLARRVPALLSLWCLYRSQEGPFEHMEDVLFASGSCAVLSKVSERFRELHFGRILYLLDQLLTHSTAWCPQCGAQVDIESPDNLPPFYTWNFLADVAAKRVGGRETLRELQKYQKNLPTNAMLRDFFLTCLQMP</sequence>
<feature type="domain" description="HPS5 TPR" evidence="3">
    <location>
        <begin position="534"/>
        <end position="716"/>
    </location>
</feature>
<evidence type="ECO:0000259" key="3">
    <source>
        <dbReference type="Pfam" id="PF23757"/>
    </source>
</evidence>
<dbReference type="PANTHER" id="PTHR23287">
    <property type="entry name" value="RUBY-EYE2-LIKE PROTEIN"/>
    <property type="match status" value="1"/>
</dbReference>
<dbReference type="Gene3D" id="2.130.10.10">
    <property type="entry name" value="YVTN repeat-like/Quinoprotein amine dehydrogenase"/>
    <property type="match status" value="1"/>
</dbReference>